<dbReference type="Pfam" id="PF04893">
    <property type="entry name" value="Yip1"/>
    <property type="match status" value="1"/>
</dbReference>
<accession>R4KW63</accession>
<dbReference type="AlphaFoldDB" id="R4KW63"/>
<name>R4KW63_9FIRM</name>
<evidence type="ECO:0000256" key="3">
    <source>
        <dbReference type="ARBA" id="ARBA00022989"/>
    </source>
</evidence>
<feature type="transmembrane region" description="Helical" evidence="6">
    <location>
        <begin position="169"/>
        <end position="192"/>
    </location>
</feature>
<protein>
    <submittedName>
        <fullName evidence="8">Yip1 domain protein</fullName>
    </submittedName>
</protein>
<sequence length="268" mass="28991">MDNLQNNNEHVRDKTSVPDGQMTPDNLNTHAGGPLVNDDGKENVYLVEERDNIVNNGQVKNGILDVFYGVLFEPARTFAGFVSNPPIGTVVIIFVVLNLVEALTGIFTTPIYLDRINLAGLPGVTVGQATLSFVAVTGFLFSIFKWFFMAGLLHLLAELYAGSGSARSVFTVYGAAGLPAVFMIPVQIAIGLVNAGWLFNFMAGLLAVVIYFWGVVLLIIGLREVHHFSTARAVLVAMTPGMMLVFLTLLTFVYFGTVVSSIMAARII</sequence>
<feature type="transmembrane region" description="Helical" evidence="6">
    <location>
        <begin position="133"/>
        <end position="157"/>
    </location>
</feature>
<dbReference type="EMBL" id="CP003273">
    <property type="protein sequence ID" value="AGL03861.1"/>
    <property type="molecule type" value="Genomic_DNA"/>
</dbReference>
<evidence type="ECO:0000256" key="4">
    <source>
        <dbReference type="ARBA" id="ARBA00023136"/>
    </source>
</evidence>
<evidence type="ECO:0000313" key="9">
    <source>
        <dbReference type="Proteomes" id="UP000013520"/>
    </source>
</evidence>
<evidence type="ECO:0000259" key="7">
    <source>
        <dbReference type="Pfam" id="PF04893"/>
    </source>
</evidence>
<keyword evidence="4 6" id="KW-0472">Membrane</keyword>
<evidence type="ECO:0000256" key="1">
    <source>
        <dbReference type="ARBA" id="ARBA00004141"/>
    </source>
</evidence>
<feature type="domain" description="Yip1" evidence="7">
    <location>
        <begin position="69"/>
        <end position="249"/>
    </location>
</feature>
<dbReference type="RefSeq" id="WP_006522295.1">
    <property type="nucleotide sequence ID" value="NC_021184.1"/>
</dbReference>
<dbReference type="KEGG" id="dgi:Desgi_4634"/>
<feature type="transmembrane region" description="Helical" evidence="6">
    <location>
        <begin position="234"/>
        <end position="255"/>
    </location>
</feature>
<feature type="transmembrane region" description="Helical" evidence="6">
    <location>
        <begin position="90"/>
        <end position="113"/>
    </location>
</feature>
<dbReference type="InterPro" id="IPR006977">
    <property type="entry name" value="Yip1_dom"/>
</dbReference>
<evidence type="ECO:0000313" key="8">
    <source>
        <dbReference type="EMBL" id="AGL03861.1"/>
    </source>
</evidence>
<evidence type="ECO:0000256" key="5">
    <source>
        <dbReference type="SAM" id="MobiDB-lite"/>
    </source>
</evidence>
<feature type="transmembrane region" description="Helical" evidence="6">
    <location>
        <begin position="198"/>
        <end position="222"/>
    </location>
</feature>
<comment type="subcellular location">
    <subcellularLocation>
        <location evidence="1">Membrane</location>
        <topology evidence="1">Multi-pass membrane protein</topology>
    </subcellularLocation>
</comment>
<keyword evidence="3 6" id="KW-1133">Transmembrane helix</keyword>
<dbReference type="GO" id="GO:0016020">
    <property type="term" value="C:membrane"/>
    <property type="evidence" value="ECO:0007669"/>
    <property type="project" value="UniProtKB-SubCell"/>
</dbReference>
<keyword evidence="9" id="KW-1185">Reference proteome</keyword>
<dbReference type="HOGENOM" id="CLU_090600_0_0_9"/>
<evidence type="ECO:0000256" key="6">
    <source>
        <dbReference type="SAM" id="Phobius"/>
    </source>
</evidence>
<feature type="region of interest" description="Disordered" evidence="5">
    <location>
        <begin position="1"/>
        <end position="36"/>
    </location>
</feature>
<dbReference type="STRING" id="767817.Desgi_4634"/>
<organism evidence="8 9">
    <name type="scientific">Desulfoscipio gibsoniae DSM 7213</name>
    <dbReference type="NCBI Taxonomy" id="767817"/>
    <lineage>
        <taxon>Bacteria</taxon>
        <taxon>Bacillati</taxon>
        <taxon>Bacillota</taxon>
        <taxon>Clostridia</taxon>
        <taxon>Eubacteriales</taxon>
        <taxon>Desulfallaceae</taxon>
        <taxon>Desulfoscipio</taxon>
    </lineage>
</organism>
<dbReference type="OrthoDB" id="1727020at2"/>
<reference evidence="8 9" key="1">
    <citation type="submission" date="2012-01" db="EMBL/GenBank/DDBJ databases">
        <title>Complete sequence of Desulfotomaculum gibsoniae DSM 7213.</title>
        <authorList>
            <consortium name="US DOE Joint Genome Institute"/>
            <person name="Lucas S."/>
            <person name="Han J."/>
            <person name="Lapidus A."/>
            <person name="Cheng J.-F."/>
            <person name="Goodwin L."/>
            <person name="Pitluck S."/>
            <person name="Peters L."/>
            <person name="Ovchinnikova G."/>
            <person name="Teshima H."/>
            <person name="Detter J.C."/>
            <person name="Han C."/>
            <person name="Tapia R."/>
            <person name="Land M."/>
            <person name="Hauser L."/>
            <person name="Kyrpides N."/>
            <person name="Ivanova N."/>
            <person name="Pagani I."/>
            <person name="Parshina S."/>
            <person name="Plugge C."/>
            <person name="Muyzer G."/>
            <person name="Kuever J."/>
            <person name="Ivanova A."/>
            <person name="Nazina T."/>
            <person name="Klenk H.-P."/>
            <person name="Brambilla E."/>
            <person name="Spring S."/>
            <person name="Stams A.F."/>
            <person name="Woyke T."/>
        </authorList>
    </citation>
    <scope>NUCLEOTIDE SEQUENCE [LARGE SCALE GENOMIC DNA]</scope>
    <source>
        <strain evidence="8 9">DSM 7213</strain>
    </source>
</reference>
<keyword evidence="2 6" id="KW-0812">Transmembrane</keyword>
<evidence type="ECO:0000256" key="2">
    <source>
        <dbReference type="ARBA" id="ARBA00022692"/>
    </source>
</evidence>
<gene>
    <name evidence="8" type="ORF">Desgi_4634</name>
</gene>
<dbReference type="Proteomes" id="UP000013520">
    <property type="component" value="Chromosome"/>
</dbReference>
<proteinExistence type="predicted"/>